<evidence type="ECO:0008006" key="4">
    <source>
        <dbReference type="Google" id="ProtNLM"/>
    </source>
</evidence>
<accession>A0A3E3IHZ0</accession>
<name>A0A3E3IHZ0_9FIRM</name>
<dbReference type="EMBL" id="QVME01000007">
    <property type="protein sequence ID" value="RGE66683.1"/>
    <property type="molecule type" value="Genomic_DNA"/>
</dbReference>
<proteinExistence type="predicted"/>
<dbReference type="AlphaFoldDB" id="A0A3E3IHZ0"/>
<feature type="region of interest" description="Disordered" evidence="1">
    <location>
        <begin position="142"/>
        <end position="164"/>
    </location>
</feature>
<dbReference type="Proteomes" id="UP000260828">
    <property type="component" value="Unassembled WGS sequence"/>
</dbReference>
<evidence type="ECO:0000313" key="3">
    <source>
        <dbReference type="Proteomes" id="UP000260828"/>
    </source>
</evidence>
<sequence>MKKVKIINGVYGARDNKTSRVTPVSIGGTVEVSDEEAARLVGFKVAAYVDEEFPANGVATSPVTIPVGGAGKNAPDGAEGQENGCEDDEALDIVDGHFTVESLMTLERKDMDALAADLGIEAAAIKKCKNKTELAELIATVEIDEENTGNGEQPPTLGTEGPVE</sequence>
<reference evidence="2 3" key="1">
    <citation type="submission" date="2018-08" db="EMBL/GenBank/DDBJ databases">
        <title>A genome reference for cultivated species of the human gut microbiota.</title>
        <authorList>
            <person name="Zou Y."/>
            <person name="Xue W."/>
            <person name="Luo G."/>
        </authorList>
    </citation>
    <scope>NUCLEOTIDE SEQUENCE [LARGE SCALE GENOMIC DNA]</scope>
    <source>
        <strain evidence="2 3">TF05-12AC</strain>
    </source>
</reference>
<organism evidence="2 3">
    <name type="scientific">Anaerotruncus colihominis</name>
    <dbReference type="NCBI Taxonomy" id="169435"/>
    <lineage>
        <taxon>Bacteria</taxon>
        <taxon>Bacillati</taxon>
        <taxon>Bacillota</taxon>
        <taxon>Clostridia</taxon>
        <taxon>Eubacteriales</taxon>
        <taxon>Oscillospiraceae</taxon>
        <taxon>Anaerotruncus</taxon>
    </lineage>
</organism>
<dbReference type="RefSeq" id="WP_006873601.1">
    <property type="nucleotide sequence ID" value="NZ_CABIWA010000020.1"/>
</dbReference>
<gene>
    <name evidence="2" type="ORF">DXC40_12975</name>
</gene>
<protein>
    <recommendedName>
        <fullName evidence="4">Rho termination factor N-terminal domain-containing protein</fullName>
    </recommendedName>
</protein>
<evidence type="ECO:0000256" key="1">
    <source>
        <dbReference type="SAM" id="MobiDB-lite"/>
    </source>
</evidence>
<evidence type="ECO:0000313" key="2">
    <source>
        <dbReference type="EMBL" id="RGE66683.1"/>
    </source>
</evidence>
<comment type="caution">
    <text evidence="2">The sequence shown here is derived from an EMBL/GenBank/DDBJ whole genome shotgun (WGS) entry which is preliminary data.</text>
</comment>